<keyword evidence="2" id="KW-1185">Reference proteome</keyword>
<evidence type="ECO:0000313" key="1">
    <source>
        <dbReference type="EMBL" id="PON47390.1"/>
    </source>
</evidence>
<accession>A0A2P5BF19</accession>
<name>A0A2P5BF19_PARAD</name>
<dbReference type="Proteomes" id="UP000237105">
    <property type="component" value="Unassembled WGS sequence"/>
</dbReference>
<feature type="non-terminal residue" evidence="1">
    <location>
        <position position="1"/>
    </location>
</feature>
<sequence>LFLSKLTVMNVSQEATCTGGPKKNFRNTKFFGCFKSETHDTVGNYAGDRRNIVGRRRVIELFKKLSKGFQTVFASGFTQGRYVLGGIHIVRRGKTVRNGFESERRKAVKRVGATRLEEATVVILCVDEGYVKALGVEEFG</sequence>
<comment type="caution">
    <text evidence="1">The sequence shown here is derived from an EMBL/GenBank/DDBJ whole genome shotgun (WGS) entry which is preliminary data.</text>
</comment>
<dbReference type="EMBL" id="JXTB01000295">
    <property type="protein sequence ID" value="PON47390.1"/>
    <property type="molecule type" value="Genomic_DNA"/>
</dbReference>
<proteinExistence type="predicted"/>
<reference evidence="2" key="1">
    <citation type="submission" date="2016-06" db="EMBL/GenBank/DDBJ databases">
        <title>Parallel loss of symbiosis genes in relatives of nitrogen-fixing non-legume Parasponia.</title>
        <authorList>
            <person name="Van Velzen R."/>
            <person name="Holmer R."/>
            <person name="Bu F."/>
            <person name="Rutten L."/>
            <person name="Van Zeijl A."/>
            <person name="Liu W."/>
            <person name="Santuari L."/>
            <person name="Cao Q."/>
            <person name="Sharma T."/>
            <person name="Shen D."/>
            <person name="Roswanjaya Y."/>
            <person name="Wardhani T."/>
            <person name="Kalhor M.S."/>
            <person name="Jansen J."/>
            <person name="Van den Hoogen J."/>
            <person name="Gungor B."/>
            <person name="Hartog M."/>
            <person name="Hontelez J."/>
            <person name="Verver J."/>
            <person name="Yang W.-C."/>
            <person name="Schijlen E."/>
            <person name="Repin R."/>
            <person name="Schilthuizen M."/>
            <person name="Schranz E."/>
            <person name="Heidstra R."/>
            <person name="Miyata K."/>
            <person name="Fedorova E."/>
            <person name="Kohlen W."/>
            <person name="Bisseling T."/>
            <person name="Smit S."/>
            <person name="Geurts R."/>
        </authorList>
    </citation>
    <scope>NUCLEOTIDE SEQUENCE [LARGE SCALE GENOMIC DNA]</scope>
    <source>
        <strain evidence="2">cv. WU1-14</strain>
    </source>
</reference>
<dbReference type="OrthoDB" id="10300721at2759"/>
<protein>
    <submittedName>
        <fullName evidence="1">Uncharacterized protein</fullName>
    </submittedName>
</protein>
<evidence type="ECO:0000313" key="2">
    <source>
        <dbReference type="Proteomes" id="UP000237105"/>
    </source>
</evidence>
<dbReference type="AlphaFoldDB" id="A0A2P5BF19"/>
<gene>
    <name evidence="1" type="ORF">PanWU01x14_244740</name>
</gene>
<organism evidence="1 2">
    <name type="scientific">Parasponia andersonii</name>
    <name type="common">Sponia andersonii</name>
    <dbReference type="NCBI Taxonomy" id="3476"/>
    <lineage>
        <taxon>Eukaryota</taxon>
        <taxon>Viridiplantae</taxon>
        <taxon>Streptophyta</taxon>
        <taxon>Embryophyta</taxon>
        <taxon>Tracheophyta</taxon>
        <taxon>Spermatophyta</taxon>
        <taxon>Magnoliopsida</taxon>
        <taxon>eudicotyledons</taxon>
        <taxon>Gunneridae</taxon>
        <taxon>Pentapetalae</taxon>
        <taxon>rosids</taxon>
        <taxon>fabids</taxon>
        <taxon>Rosales</taxon>
        <taxon>Cannabaceae</taxon>
        <taxon>Parasponia</taxon>
    </lineage>
</organism>